<dbReference type="GO" id="GO:0016042">
    <property type="term" value="P:lipid catabolic process"/>
    <property type="evidence" value="ECO:0007669"/>
    <property type="project" value="UniProtKB-UniRule"/>
</dbReference>
<feature type="active site" description="Nucleophile" evidence="4">
    <location>
        <position position="102"/>
    </location>
</feature>
<accession>A0A127JVL7</accession>
<dbReference type="PROSITE" id="PS51257">
    <property type="entry name" value="PROKAR_LIPOPROTEIN"/>
    <property type="match status" value="1"/>
</dbReference>
<keyword evidence="3 4" id="KW-0443">Lipid metabolism</keyword>
<feature type="signal peptide" evidence="5">
    <location>
        <begin position="1"/>
        <end position="22"/>
    </location>
</feature>
<evidence type="ECO:0000313" key="8">
    <source>
        <dbReference type="Proteomes" id="UP000070433"/>
    </source>
</evidence>
<dbReference type="RefSeq" id="WP_061501333.1">
    <property type="nucleotide sequence ID" value="NZ_CP010951.1"/>
</dbReference>
<comment type="caution">
    <text evidence="4">Lacks conserved residue(s) required for the propagation of feature annotation.</text>
</comment>
<name>A0A127JVL7_9BURK</name>
<feature type="short sequence motif" description="DGA/G" evidence="4">
    <location>
        <begin position="290"/>
        <end position="292"/>
    </location>
</feature>
<keyword evidence="5" id="KW-0732">Signal</keyword>
<feature type="domain" description="PNPLA" evidence="6">
    <location>
        <begin position="57"/>
        <end position="303"/>
    </location>
</feature>
<dbReference type="GO" id="GO:0016787">
    <property type="term" value="F:hydrolase activity"/>
    <property type="evidence" value="ECO:0007669"/>
    <property type="project" value="UniProtKB-UniRule"/>
</dbReference>
<dbReference type="PROSITE" id="PS51635">
    <property type="entry name" value="PNPLA"/>
    <property type="match status" value="1"/>
</dbReference>
<dbReference type="Proteomes" id="UP000070433">
    <property type="component" value="Chromosome"/>
</dbReference>
<proteinExistence type="predicted"/>
<feature type="chain" id="PRO_5007449779" description="PNPLA domain-containing protein" evidence="5">
    <location>
        <begin position="23"/>
        <end position="457"/>
    </location>
</feature>
<evidence type="ECO:0000259" key="6">
    <source>
        <dbReference type="PROSITE" id="PS51635"/>
    </source>
</evidence>
<dbReference type="SUPFAM" id="SSF52151">
    <property type="entry name" value="FabD/lysophospholipase-like"/>
    <property type="match status" value="1"/>
</dbReference>
<organism evidence="7 8">
    <name type="scientific">Ramlibacter tataouinensis</name>
    <dbReference type="NCBI Taxonomy" id="94132"/>
    <lineage>
        <taxon>Bacteria</taxon>
        <taxon>Pseudomonadati</taxon>
        <taxon>Pseudomonadota</taxon>
        <taxon>Betaproteobacteria</taxon>
        <taxon>Burkholderiales</taxon>
        <taxon>Comamonadaceae</taxon>
        <taxon>Ramlibacter</taxon>
    </lineage>
</organism>
<dbReference type="InterPro" id="IPR016035">
    <property type="entry name" value="Acyl_Trfase/lysoPLipase"/>
</dbReference>
<gene>
    <name evidence="7" type="ORF">UC35_15795</name>
</gene>
<feature type="short sequence motif" description="GXSXG" evidence="4">
    <location>
        <begin position="100"/>
        <end position="104"/>
    </location>
</feature>
<keyword evidence="2 4" id="KW-0442">Lipid degradation</keyword>
<sequence>MNRRVCSWAVGVFVALLLTACASRPITQPLKTYDPAYGYRIGNLQLLRGDPTFGLVIAMSGGGTRAAALSYGVLEELRRTSVPGPQGPHPLLNEVKVITGVSGGSFTALAYALHGDRLFDEFESRFLKRNVQGHLLSQVLNPVNWTKICCSSYSRTELAADFYDEILFQGATYADLMAKRDAPLVSVSATEISTGARFTFNQNTFDVICADLASVRLARAAASSSAVPVVFEPITLDNYAGTCGSDLDKRVREMIGTGVSRSVFDRAERRRAELAALTDATKFRYLHVVDGGVADNLGLRTLLEGLEIAIASQRFREITGFDGMNRFAVIVVNSLSNPETDWGSRESAPGILSQLLKSGGISIDRYSYDQISLLHDNVRILQERGTHPIDFFQIEVGFAGIHDPHERRYFMDLPTSFSLSGEQVDKLREIGGRLLRESPEFQRLLKSLSAVPSGVAQ</sequence>
<reference evidence="7 8" key="1">
    <citation type="journal article" date="2014" name="Int. J. Syst. Evol. Microbiol.">
        <title>Ramlibacter solisilvae sp. nov., isolated from forest soil, and emended description of the genus Ramlibacter.</title>
        <authorList>
            <person name="Lee H.J."/>
            <person name="Lee S.H."/>
            <person name="Lee S.S."/>
            <person name="Lee J.S."/>
            <person name="Kim Y."/>
            <person name="Kim S.C."/>
            <person name="Jeon C.O."/>
        </authorList>
    </citation>
    <scope>NUCLEOTIDE SEQUENCE [LARGE SCALE GENOMIC DNA]</scope>
    <source>
        <strain evidence="7 8">5-10</strain>
    </source>
</reference>
<evidence type="ECO:0000256" key="5">
    <source>
        <dbReference type="SAM" id="SignalP"/>
    </source>
</evidence>
<dbReference type="InterPro" id="IPR002641">
    <property type="entry name" value="PNPLA_dom"/>
</dbReference>
<evidence type="ECO:0000256" key="3">
    <source>
        <dbReference type="ARBA" id="ARBA00023098"/>
    </source>
</evidence>
<dbReference type="Pfam" id="PF01734">
    <property type="entry name" value="Patatin"/>
    <property type="match status" value="1"/>
</dbReference>
<dbReference type="PANTHER" id="PTHR14226">
    <property type="entry name" value="NEUROPATHY TARGET ESTERASE/SWISS CHEESE D.MELANOGASTER"/>
    <property type="match status" value="1"/>
</dbReference>
<dbReference type="OrthoDB" id="8541087at2"/>
<evidence type="ECO:0000313" key="7">
    <source>
        <dbReference type="EMBL" id="AMO24048.1"/>
    </source>
</evidence>
<dbReference type="InterPro" id="IPR050301">
    <property type="entry name" value="NTE"/>
</dbReference>
<keyword evidence="8" id="KW-1185">Reference proteome</keyword>
<dbReference type="AlphaFoldDB" id="A0A127JVL7"/>
<dbReference type="EMBL" id="CP010951">
    <property type="protein sequence ID" value="AMO24048.1"/>
    <property type="molecule type" value="Genomic_DNA"/>
</dbReference>
<evidence type="ECO:0000256" key="2">
    <source>
        <dbReference type="ARBA" id="ARBA00022963"/>
    </source>
</evidence>
<feature type="active site" description="Proton acceptor" evidence="4">
    <location>
        <position position="290"/>
    </location>
</feature>
<dbReference type="PANTHER" id="PTHR14226:SF78">
    <property type="entry name" value="SLR0060 PROTEIN"/>
    <property type="match status" value="1"/>
</dbReference>
<evidence type="ECO:0000256" key="1">
    <source>
        <dbReference type="ARBA" id="ARBA00022801"/>
    </source>
</evidence>
<protein>
    <recommendedName>
        <fullName evidence="6">PNPLA domain-containing protein</fullName>
    </recommendedName>
</protein>
<keyword evidence="1 4" id="KW-0378">Hydrolase</keyword>
<evidence type="ECO:0000256" key="4">
    <source>
        <dbReference type="PROSITE-ProRule" id="PRU01161"/>
    </source>
</evidence>
<dbReference type="Gene3D" id="3.40.1090.10">
    <property type="entry name" value="Cytosolic phospholipase A2 catalytic domain"/>
    <property type="match status" value="1"/>
</dbReference>
<dbReference type="PATRIC" id="fig|94132.3.peg.3217"/>